<keyword evidence="1" id="KW-0812">Transmembrane</keyword>
<evidence type="ECO:0000313" key="2">
    <source>
        <dbReference type="EMBL" id="MBW71898.1"/>
    </source>
</evidence>
<keyword evidence="1" id="KW-0472">Membrane</keyword>
<dbReference type="AlphaFoldDB" id="A0A2M4D477"/>
<feature type="transmembrane region" description="Helical" evidence="1">
    <location>
        <begin position="12"/>
        <end position="30"/>
    </location>
</feature>
<evidence type="ECO:0000256" key="1">
    <source>
        <dbReference type="SAM" id="Phobius"/>
    </source>
</evidence>
<proteinExistence type="predicted"/>
<sequence length="67" mass="7625">MVVCPTVQAIDIYWWFVVFPVFLTPTVATIRRANVHQQCRYISDLIPVPARWKNTVFHPSSSSSSCG</sequence>
<keyword evidence="1" id="KW-1133">Transmembrane helix</keyword>
<name>A0A2M4D477_ANODA</name>
<reference evidence="2" key="1">
    <citation type="submission" date="2018-01" db="EMBL/GenBank/DDBJ databases">
        <title>An insight into the sialome of Amazonian anophelines.</title>
        <authorList>
            <person name="Ribeiro J.M."/>
            <person name="Scarpassa V."/>
            <person name="Calvo E."/>
        </authorList>
    </citation>
    <scope>NUCLEOTIDE SEQUENCE</scope>
</reference>
<dbReference type="EMBL" id="GGFL01007720">
    <property type="protein sequence ID" value="MBW71898.1"/>
    <property type="molecule type" value="Transcribed_RNA"/>
</dbReference>
<accession>A0A2M4D477</accession>
<protein>
    <submittedName>
        <fullName evidence="2">Putative secreted protein</fullName>
    </submittedName>
</protein>
<organism evidence="2">
    <name type="scientific">Anopheles darlingi</name>
    <name type="common">Mosquito</name>
    <dbReference type="NCBI Taxonomy" id="43151"/>
    <lineage>
        <taxon>Eukaryota</taxon>
        <taxon>Metazoa</taxon>
        <taxon>Ecdysozoa</taxon>
        <taxon>Arthropoda</taxon>
        <taxon>Hexapoda</taxon>
        <taxon>Insecta</taxon>
        <taxon>Pterygota</taxon>
        <taxon>Neoptera</taxon>
        <taxon>Endopterygota</taxon>
        <taxon>Diptera</taxon>
        <taxon>Nematocera</taxon>
        <taxon>Culicoidea</taxon>
        <taxon>Culicidae</taxon>
        <taxon>Anophelinae</taxon>
        <taxon>Anopheles</taxon>
    </lineage>
</organism>